<feature type="compositionally biased region" description="Pro residues" evidence="4">
    <location>
        <begin position="214"/>
        <end position="225"/>
    </location>
</feature>
<dbReference type="PANTHER" id="PTHR20961">
    <property type="entry name" value="GLYCOSYLTRANSFERASE"/>
    <property type="match status" value="1"/>
</dbReference>
<evidence type="ECO:0000256" key="1">
    <source>
        <dbReference type="ARBA" id="ARBA00022676"/>
    </source>
</evidence>
<feature type="compositionally biased region" description="Low complexity" evidence="4">
    <location>
        <begin position="226"/>
        <end position="235"/>
    </location>
</feature>
<name>A0A2P6VF70_9CHLO</name>
<feature type="region of interest" description="Disordered" evidence="4">
    <location>
        <begin position="211"/>
        <end position="235"/>
    </location>
</feature>
<evidence type="ECO:0000256" key="3">
    <source>
        <dbReference type="ARBA" id="ARBA00023180"/>
    </source>
</evidence>
<dbReference type="InterPro" id="IPR049625">
    <property type="entry name" value="Glyco_transf_61_cat"/>
</dbReference>
<keyword evidence="7" id="KW-1185">Reference proteome</keyword>
<keyword evidence="1" id="KW-0328">Glycosyltransferase</keyword>
<organism evidence="6 7">
    <name type="scientific">Micractinium conductrix</name>
    <dbReference type="NCBI Taxonomy" id="554055"/>
    <lineage>
        <taxon>Eukaryota</taxon>
        <taxon>Viridiplantae</taxon>
        <taxon>Chlorophyta</taxon>
        <taxon>core chlorophytes</taxon>
        <taxon>Trebouxiophyceae</taxon>
        <taxon>Chlorellales</taxon>
        <taxon>Chlorellaceae</taxon>
        <taxon>Chlorella clade</taxon>
        <taxon>Micractinium</taxon>
    </lineage>
</organism>
<evidence type="ECO:0000313" key="6">
    <source>
        <dbReference type="EMBL" id="PSC72728.1"/>
    </source>
</evidence>
<dbReference type="OrthoDB" id="529273at2759"/>
<accession>A0A2P6VF70</accession>
<evidence type="ECO:0000259" key="5">
    <source>
        <dbReference type="Pfam" id="PF04577"/>
    </source>
</evidence>
<evidence type="ECO:0000256" key="2">
    <source>
        <dbReference type="ARBA" id="ARBA00022679"/>
    </source>
</evidence>
<dbReference type="GO" id="GO:0005794">
    <property type="term" value="C:Golgi apparatus"/>
    <property type="evidence" value="ECO:0007669"/>
    <property type="project" value="UniProtKB-ARBA"/>
</dbReference>
<feature type="domain" description="Glycosyltransferase 61 catalytic" evidence="5">
    <location>
        <begin position="179"/>
        <end position="325"/>
    </location>
</feature>
<evidence type="ECO:0000256" key="4">
    <source>
        <dbReference type="SAM" id="MobiDB-lite"/>
    </source>
</evidence>
<gene>
    <name evidence="6" type="ORF">C2E20_3963</name>
</gene>
<dbReference type="Proteomes" id="UP000239649">
    <property type="component" value="Unassembled WGS sequence"/>
</dbReference>
<reference evidence="6 7" key="1">
    <citation type="journal article" date="2018" name="Plant J.">
        <title>Genome sequences of Chlorella sorokiniana UTEX 1602 and Micractinium conductrix SAG 241.80: implications to maltose excretion by a green alga.</title>
        <authorList>
            <person name="Arriola M.B."/>
            <person name="Velmurugan N."/>
            <person name="Zhang Y."/>
            <person name="Plunkett M.H."/>
            <person name="Hondzo H."/>
            <person name="Barney B.M."/>
        </authorList>
    </citation>
    <scope>NUCLEOTIDE SEQUENCE [LARGE SCALE GENOMIC DNA]</scope>
    <source>
        <strain evidence="6 7">SAG 241.80</strain>
    </source>
</reference>
<dbReference type="GO" id="GO:0016763">
    <property type="term" value="F:pentosyltransferase activity"/>
    <property type="evidence" value="ECO:0007669"/>
    <property type="project" value="UniProtKB-ARBA"/>
</dbReference>
<proteinExistence type="predicted"/>
<keyword evidence="3" id="KW-0325">Glycoprotein</keyword>
<evidence type="ECO:0000313" key="7">
    <source>
        <dbReference type="Proteomes" id="UP000239649"/>
    </source>
</evidence>
<comment type="caution">
    <text evidence="6">The sequence shown here is derived from an EMBL/GenBank/DDBJ whole genome shotgun (WGS) entry which is preliminary data.</text>
</comment>
<dbReference type="Pfam" id="PF04577">
    <property type="entry name" value="Glyco_transf_61"/>
    <property type="match status" value="1"/>
</dbReference>
<dbReference type="EMBL" id="LHPF02000009">
    <property type="protein sequence ID" value="PSC72728.1"/>
    <property type="molecule type" value="Genomic_DNA"/>
</dbReference>
<feature type="region of interest" description="Disordered" evidence="4">
    <location>
        <begin position="147"/>
        <end position="173"/>
    </location>
</feature>
<dbReference type="AlphaFoldDB" id="A0A2P6VF70"/>
<keyword evidence="2" id="KW-0808">Transferase</keyword>
<sequence>MEGGASGTTPYLIEPERDYKKYIFVHRGDEAARDYRYALPSIRVRPASAAEGAPYLAEPVFSDCTLPVVLYPMWASNVAHMFRDNAAKLWGALQRTRWAAQAKLVLVTAEGHAAPRMNYQILQPMSALRVETWADFSARLPAGQASAGGGWLPAERLPGSDDPPAAPPASVEGGPRRCFRQLLVCPRGFNTSTTGWPLHSLGQHLARHYAPQLPALPPPPLPPPQRAGRAAATPGSGSERVLSVIFQRRVSADRQLLNSAELVARCNKWQSTTSAGRRVRAACQEVEMGDLLTGIAAAQAADVFVAVHGANQMNGWLMRPGGAVIELQPFGFDAGPAHLQYPLFNLEDEGTRVQWWLISQCDPRAWTPGVGEAEGTGQPSAWPKFRNIALRWEALEVALQAAANTASDMREYRRRWDAGTWWWWAGPGGAMRPVGRGRRTQLRCPANSTDERAAREGT</sequence>
<dbReference type="PANTHER" id="PTHR20961:SF124">
    <property type="entry name" value="GLYCOSYLTRANSFERASE"/>
    <property type="match status" value="1"/>
</dbReference>
<protein>
    <recommendedName>
        <fullName evidence="5">Glycosyltransferase 61 catalytic domain-containing protein</fullName>
    </recommendedName>
</protein>
<dbReference type="InterPro" id="IPR007657">
    <property type="entry name" value="Glycosyltransferase_61"/>
</dbReference>